<keyword evidence="2" id="KW-1185">Reference proteome</keyword>
<sequence>MIDRSLVIQLAKARLHVADRLDPVESADVLARLREFLADLSERNAADITETVIRRARELLADIRERTVADISSAAVQRARELLAEFGGDTTALATPDAVKRAQLLLADLSHSVPFLERSIVLEQARELLADSIEPYRWPDDQLIRFYDQGLLEVDKLRNDIAGTSDVTGDFAAALGCYVASRAVAQDNDYQQNNGALSEKLFSRFVELTMAAPFHWQSSDLEEYAGQGIAEIRKLRNDIGMEGTVTVEFTEALGYYIASRAFNLDHDQKANNGTVSDRLYARFNELVAAVPFRVTDNQLKAFAADALAEIRKLRNDIDDAVLPSEFLEAAGYYTAFLAANLTGDQVRNGGAVAERFRGRALEALALVPYHWTDDRLAAFAADALAEIRKVRADAASYGAGAEFLEPAGYYTAYLAANLTADQLKNGGAIAERFRVRFAETLQLVPFHWGDEQLSAFIQDGIAAVRPMRPDIGGAGTVTVDYADAITRYAAGRAVLVSRDLAAGQAALADKLMQQFRELVSAVPMQYPENRFEEWFDRATATLYSMRPELMLDAAGMWEPEPERIPERFSEAIADYIASLGFLFYNRVNEAAPFRELAAAGFRQL</sequence>
<dbReference type="AlphaFoldDB" id="A0A2U1AJQ2"/>
<gene>
    <name evidence="1" type="ORF">C8D82_13449</name>
</gene>
<dbReference type="GeneID" id="78296765"/>
<proteinExistence type="predicted"/>
<dbReference type="EMBL" id="QEKH01000034">
    <property type="protein sequence ID" value="PVY36642.1"/>
    <property type="molecule type" value="Genomic_DNA"/>
</dbReference>
<evidence type="ECO:0000313" key="1">
    <source>
        <dbReference type="EMBL" id="PVY36642.1"/>
    </source>
</evidence>
<dbReference type="Proteomes" id="UP000245959">
    <property type="component" value="Unassembled WGS sequence"/>
</dbReference>
<protein>
    <submittedName>
        <fullName evidence="1">Uncharacterized protein</fullName>
    </submittedName>
</protein>
<evidence type="ECO:0000313" key="2">
    <source>
        <dbReference type="Proteomes" id="UP000245959"/>
    </source>
</evidence>
<name>A0A2U1AJQ2_9BACT</name>
<comment type="caution">
    <text evidence="1">The sequence shown here is derived from an EMBL/GenBank/DDBJ whole genome shotgun (WGS) entry which is preliminary data.</text>
</comment>
<reference evidence="1 2" key="1">
    <citation type="submission" date="2018-04" db="EMBL/GenBank/DDBJ databases">
        <title>Genomic Encyclopedia of Type Strains, Phase IV (KMG-IV): sequencing the most valuable type-strain genomes for metagenomic binning, comparative biology and taxonomic classification.</title>
        <authorList>
            <person name="Goeker M."/>
        </authorList>
    </citation>
    <scope>NUCLEOTIDE SEQUENCE [LARGE SCALE GENOMIC DNA]</scope>
    <source>
        <strain evidence="1 2">DSM 14823</strain>
    </source>
</reference>
<dbReference type="RefSeq" id="WP_116885494.1">
    <property type="nucleotide sequence ID" value="NZ_CABMMC010000001.1"/>
</dbReference>
<accession>A0A2U1AJQ2</accession>
<organism evidence="1 2">
    <name type="scientific">Victivallis vadensis</name>
    <dbReference type="NCBI Taxonomy" id="172901"/>
    <lineage>
        <taxon>Bacteria</taxon>
        <taxon>Pseudomonadati</taxon>
        <taxon>Lentisphaerota</taxon>
        <taxon>Lentisphaeria</taxon>
        <taxon>Victivallales</taxon>
        <taxon>Victivallaceae</taxon>
        <taxon>Victivallis</taxon>
    </lineage>
</organism>